<dbReference type="SUPFAM" id="SSF50182">
    <property type="entry name" value="Sm-like ribonucleoproteins"/>
    <property type="match status" value="1"/>
</dbReference>
<dbReference type="Proteomes" id="UP000092401">
    <property type="component" value="Unassembled WGS sequence"/>
</dbReference>
<evidence type="ECO:0000259" key="2">
    <source>
        <dbReference type="SMART" id="SM00651"/>
    </source>
</evidence>
<organism evidence="4 6">
    <name type="scientific">Candidatus Methanofastidiosum methylothiophilum</name>
    <dbReference type="NCBI Taxonomy" id="1705564"/>
    <lineage>
        <taxon>Archaea</taxon>
        <taxon>Methanobacteriati</taxon>
        <taxon>Methanobacteriota</taxon>
        <taxon>Stenosarchaea group</taxon>
        <taxon>Candidatus Methanofastidiosia</taxon>
        <taxon>Candidatus Methanofastidiosales</taxon>
        <taxon>Candidatus Methanofastidiosaceae</taxon>
        <taxon>Candidatus Methanofastidiosum</taxon>
    </lineage>
</organism>
<dbReference type="InterPro" id="IPR010920">
    <property type="entry name" value="LSM_dom_sf"/>
</dbReference>
<dbReference type="Pfam" id="PF01423">
    <property type="entry name" value="LSM"/>
    <property type="match status" value="1"/>
</dbReference>
<dbReference type="EMBL" id="LNGF01000001">
    <property type="protein sequence ID" value="KYC48777.1"/>
    <property type="molecule type" value="Genomic_DNA"/>
</dbReference>
<feature type="compositionally biased region" description="Acidic residues" evidence="1">
    <location>
        <begin position="1"/>
        <end position="14"/>
    </location>
</feature>
<evidence type="ECO:0000313" key="6">
    <source>
        <dbReference type="Proteomes" id="UP000091929"/>
    </source>
</evidence>
<feature type="domain" description="Sm" evidence="2">
    <location>
        <begin position="24"/>
        <end position="88"/>
    </location>
</feature>
<dbReference type="Proteomes" id="UP000092403">
    <property type="component" value="Unassembled WGS sequence"/>
</dbReference>
<dbReference type="Gene3D" id="2.30.30.100">
    <property type="match status" value="1"/>
</dbReference>
<proteinExistence type="predicted"/>
<dbReference type="EMBL" id="LNGE01000004">
    <property type="protein sequence ID" value="KYC46144.1"/>
    <property type="molecule type" value="Genomic_DNA"/>
</dbReference>
<evidence type="ECO:0000313" key="7">
    <source>
        <dbReference type="Proteomes" id="UP000092401"/>
    </source>
</evidence>
<dbReference type="InterPro" id="IPR001163">
    <property type="entry name" value="Sm_dom_euk/arc"/>
</dbReference>
<feature type="region of interest" description="Disordered" evidence="1">
    <location>
        <begin position="1"/>
        <end position="20"/>
    </location>
</feature>
<dbReference type="EMBL" id="LNJC01000001">
    <property type="protein sequence ID" value="KYC51425.1"/>
    <property type="molecule type" value="Genomic_DNA"/>
</dbReference>
<comment type="caution">
    <text evidence="4">The sequence shown here is derived from an EMBL/GenBank/DDBJ whole genome shotgun (WGS) entry which is preliminary data.</text>
</comment>
<gene>
    <name evidence="3" type="ORF">APG10_00247</name>
    <name evidence="4" type="ORF">APG11_00088</name>
    <name evidence="5" type="ORF">APG12_00087</name>
</gene>
<evidence type="ECO:0000313" key="3">
    <source>
        <dbReference type="EMBL" id="KYC46144.1"/>
    </source>
</evidence>
<name>A0A150IUV2_9EURY</name>
<protein>
    <submittedName>
        <fullName evidence="4">Putative snRNP Sm-like protein</fullName>
    </submittedName>
</protein>
<dbReference type="AlphaFoldDB" id="A0A150IUV2"/>
<sequence length="92" mass="10425">MDDREESYEQEEEYQSAGAEKPFDIVHNNIGETVSIVLKDGRKIDGTLAGYDLELNLVMENVKILRGDEVKDKPLIIVRRNNILAIGDHILT</sequence>
<reference evidence="6 7" key="1">
    <citation type="journal article" date="2016" name="ISME J.">
        <title>Chasing the elusive Euryarchaeota class WSA2: genomes reveal a uniquely fastidious methyl-reducing methanogen.</title>
        <authorList>
            <person name="Nobu M.K."/>
            <person name="Narihiro T."/>
            <person name="Kuroda K."/>
            <person name="Mei R."/>
            <person name="Liu W.T."/>
        </authorList>
    </citation>
    <scope>NUCLEOTIDE SEQUENCE [LARGE SCALE GENOMIC DNA]</scope>
    <source>
        <strain evidence="3">B03fssc0709_Meth_Bin005</strain>
        <strain evidence="4">B15fssc0709_Meth_Bin003</strain>
        <strain evidence="5">BMIXfssc0709_Meth_Bin006</strain>
    </source>
</reference>
<evidence type="ECO:0000313" key="5">
    <source>
        <dbReference type="EMBL" id="KYC51425.1"/>
    </source>
</evidence>
<evidence type="ECO:0000256" key="1">
    <source>
        <dbReference type="SAM" id="MobiDB-lite"/>
    </source>
</evidence>
<evidence type="ECO:0000313" key="4">
    <source>
        <dbReference type="EMBL" id="KYC48777.1"/>
    </source>
</evidence>
<accession>A0A150J2U2</accession>
<accession>A0A150IUV2</accession>
<dbReference type="Proteomes" id="UP000091929">
    <property type="component" value="Unassembled WGS sequence"/>
</dbReference>
<dbReference type="SMART" id="SM00651">
    <property type="entry name" value="Sm"/>
    <property type="match status" value="1"/>
</dbReference>
<accession>A0A150IN99</accession>